<gene>
    <name evidence="2" type="ORF">BKA67DRAFT_537749</name>
</gene>
<evidence type="ECO:0000256" key="1">
    <source>
        <dbReference type="SAM" id="MobiDB-lite"/>
    </source>
</evidence>
<feature type="compositionally biased region" description="Low complexity" evidence="1">
    <location>
        <begin position="150"/>
        <end position="169"/>
    </location>
</feature>
<feature type="compositionally biased region" description="Basic and acidic residues" evidence="1">
    <location>
        <begin position="45"/>
        <end position="55"/>
    </location>
</feature>
<dbReference type="GeneID" id="70129273"/>
<dbReference type="EMBL" id="JAGPXC010000006">
    <property type="protein sequence ID" value="KAH6651899.1"/>
    <property type="molecule type" value="Genomic_DNA"/>
</dbReference>
<comment type="caution">
    <text evidence="2">The sequence shown here is derived from an EMBL/GenBank/DDBJ whole genome shotgun (WGS) entry which is preliminary data.</text>
</comment>
<feature type="compositionally biased region" description="Low complexity" evidence="1">
    <location>
        <begin position="1"/>
        <end position="17"/>
    </location>
</feature>
<organism evidence="2 3">
    <name type="scientific">Truncatella angustata</name>
    <dbReference type="NCBI Taxonomy" id="152316"/>
    <lineage>
        <taxon>Eukaryota</taxon>
        <taxon>Fungi</taxon>
        <taxon>Dikarya</taxon>
        <taxon>Ascomycota</taxon>
        <taxon>Pezizomycotina</taxon>
        <taxon>Sordariomycetes</taxon>
        <taxon>Xylariomycetidae</taxon>
        <taxon>Amphisphaeriales</taxon>
        <taxon>Sporocadaceae</taxon>
        <taxon>Truncatella</taxon>
    </lineage>
</organism>
<dbReference type="Proteomes" id="UP000758603">
    <property type="component" value="Unassembled WGS sequence"/>
</dbReference>
<dbReference type="AlphaFoldDB" id="A0A9P8ZUP3"/>
<feature type="region of interest" description="Disordered" evidence="1">
    <location>
        <begin position="1"/>
        <end position="81"/>
    </location>
</feature>
<reference evidence="2" key="1">
    <citation type="journal article" date="2021" name="Nat. Commun.">
        <title>Genetic determinants of endophytism in the Arabidopsis root mycobiome.</title>
        <authorList>
            <person name="Mesny F."/>
            <person name="Miyauchi S."/>
            <person name="Thiergart T."/>
            <person name="Pickel B."/>
            <person name="Atanasova L."/>
            <person name="Karlsson M."/>
            <person name="Huettel B."/>
            <person name="Barry K.W."/>
            <person name="Haridas S."/>
            <person name="Chen C."/>
            <person name="Bauer D."/>
            <person name="Andreopoulos W."/>
            <person name="Pangilinan J."/>
            <person name="LaButti K."/>
            <person name="Riley R."/>
            <person name="Lipzen A."/>
            <person name="Clum A."/>
            <person name="Drula E."/>
            <person name="Henrissat B."/>
            <person name="Kohler A."/>
            <person name="Grigoriev I.V."/>
            <person name="Martin F.M."/>
            <person name="Hacquard S."/>
        </authorList>
    </citation>
    <scope>NUCLEOTIDE SEQUENCE</scope>
    <source>
        <strain evidence="2">MPI-SDFR-AT-0073</strain>
    </source>
</reference>
<accession>A0A9P8ZUP3</accession>
<dbReference type="RefSeq" id="XP_045956177.1">
    <property type="nucleotide sequence ID" value="XM_046100381.1"/>
</dbReference>
<evidence type="ECO:0000313" key="3">
    <source>
        <dbReference type="Proteomes" id="UP000758603"/>
    </source>
</evidence>
<keyword evidence="3" id="KW-1185">Reference proteome</keyword>
<name>A0A9P8ZUP3_9PEZI</name>
<evidence type="ECO:0000313" key="2">
    <source>
        <dbReference type="EMBL" id="KAH6651899.1"/>
    </source>
</evidence>
<sequence length="198" mass="21902">MSRPSSQQSSHPSSISSRHSKAPLPNASMVSHKGSRPSNAPYDRCSAHYEVREDDNFSQDEDLYEASLVPDDSCSSIDSPFRRSRLTQEHQYASHSQIMPSFMIQNEHLAQPIPTHPKHVPGHRGSQIPAEATGSKHRSAGHGDKDKTSSTRTRGSSKSSKAGSSTRLSSKIMGKYEVEIIKYKGNLALARRLVNKHR</sequence>
<proteinExistence type="predicted"/>
<protein>
    <submittedName>
        <fullName evidence="2">Uncharacterized protein</fullName>
    </submittedName>
</protein>
<feature type="region of interest" description="Disordered" evidence="1">
    <location>
        <begin position="105"/>
        <end position="169"/>
    </location>
</feature>